<name>A0A1E5RF06_9ASCO</name>
<dbReference type="PANTHER" id="PTHR12145:SF21">
    <property type="entry name" value="MANNAN ENDO-1,6-ALPHA-MANNOSIDASE DFG5"/>
    <property type="match status" value="1"/>
</dbReference>
<evidence type="ECO:0000256" key="11">
    <source>
        <dbReference type="ARBA" id="ARBA00054068"/>
    </source>
</evidence>
<evidence type="ECO:0000256" key="4">
    <source>
        <dbReference type="ARBA" id="ARBA00012350"/>
    </source>
</evidence>
<evidence type="ECO:0000256" key="2">
    <source>
        <dbReference type="ARBA" id="ARBA00004308"/>
    </source>
</evidence>
<evidence type="ECO:0000256" key="13">
    <source>
        <dbReference type="SAM" id="Phobius"/>
    </source>
</evidence>
<dbReference type="GO" id="GO:0009272">
    <property type="term" value="P:fungal-type cell wall biogenesis"/>
    <property type="evidence" value="ECO:0007669"/>
    <property type="project" value="TreeGrafter"/>
</dbReference>
<evidence type="ECO:0000256" key="10">
    <source>
        <dbReference type="ARBA" id="ARBA00023316"/>
    </source>
</evidence>
<dbReference type="GO" id="GO:0071555">
    <property type="term" value="P:cell wall organization"/>
    <property type="evidence" value="ECO:0007669"/>
    <property type="project" value="UniProtKB-KW"/>
</dbReference>
<comment type="similarity">
    <text evidence="3 12">Belongs to the glycosyl hydrolase 76 family.</text>
</comment>
<protein>
    <recommendedName>
        <fullName evidence="4 12">Mannan endo-1,6-alpha-mannosidase</fullName>
        <ecNumber evidence="4 12">3.2.1.101</ecNumber>
    </recommendedName>
</protein>
<feature type="signal peptide" evidence="14">
    <location>
        <begin position="1"/>
        <end position="27"/>
    </location>
</feature>
<dbReference type="PIRSF" id="PIRSF016302">
    <property type="entry name" value="Man_a_manosd"/>
    <property type="match status" value="1"/>
</dbReference>
<sequence>MILSKVPFLALFTVLSITSLYSNLAHALSLDPTSKTSICSDTALIEKGMLDYYEGTRYGGTVGYFQAPYYWWESGEGFGAMIENWFVCENDTFTTLLQEALIHQASSSFDFMPENQTMVEGNDDQGVWGLTLMTASERNFTRASNGTLGVKNIPDWVDMAQAVYNTMYSRWDTSSCGGGLRWQIFTWNNGYNYKNTVSNGCLFQMAARLGRYFGNDTYLDVAEQVWDWLVDVGFVNLSSDSKIWDGATIDDNCTSDVTKIEWSYNYGIILGGAAYMYNATNGSSTWESRVTQLLDGAVSAFFNDDGIMYEQQCQASKSCNNDQRSFKTLFSANMGYVSVMAPFTASTVDPLITTSAVAAAGSCDGGYDGVTCGMNWFNATNDGYYGLGEQMCALSVIQTLLVHDVDAPYQVVTNEYMAQGDSEAGLSSTSSNNEASLLNAKLDISHGDRVGASILTAVILLILITGSISMLI</sequence>
<keyword evidence="10" id="KW-0961">Cell wall biogenesis/degradation</keyword>
<keyword evidence="8" id="KW-0325">Glycoprotein</keyword>
<dbReference type="GO" id="GO:0007117">
    <property type="term" value="P:budding cell bud growth"/>
    <property type="evidence" value="ECO:0007669"/>
    <property type="project" value="TreeGrafter"/>
</dbReference>
<dbReference type="FunFam" id="1.50.10.20:FF:000006">
    <property type="entry name" value="Mannan endo-1,6-alpha-mannosidase"/>
    <property type="match status" value="1"/>
</dbReference>
<evidence type="ECO:0000256" key="1">
    <source>
        <dbReference type="ARBA" id="ARBA00001452"/>
    </source>
</evidence>
<evidence type="ECO:0000256" key="3">
    <source>
        <dbReference type="ARBA" id="ARBA00009699"/>
    </source>
</evidence>
<dbReference type="PANTHER" id="PTHR12145">
    <property type="entry name" value="MANNAN ENDO-1,6-ALPHA-MANNOSIDASE DCW1"/>
    <property type="match status" value="1"/>
</dbReference>
<dbReference type="InterPro" id="IPR005198">
    <property type="entry name" value="Glyco_hydro_76"/>
</dbReference>
<comment type="function">
    <text evidence="11">Required for normal synthesis of the cell wall.</text>
</comment>
<evidence type="ECO:0000256" key="12">
    <source>
        <dbReference type="PIRNR" id="PIRNR016302"/>
    </source>
</evidence>
<organism evidence="15 16">
    <name type="scientific">Hanseniaspora osmophila</name>
    <dbReference type="NCBI Taxonomy" id="56408"/>
    <lineage>
        <taxon>Eukaryota</taxon>
        <taxon>Fungi</taxon>
        <taxon>Dikarya</taxon>
        <taxon>Ascomycota</taxon>
        <taxon>Saccharomycotina</taxon>
        <taxon>Saccharomycetes</taxon>
        <taxon>Saccharomycodales</taxon>
        <taxon>Saccharomycodaceae</taxon>
        <taxon>Hanseniaspora</taxon>
    </lineage>
</organism>
<feature type="transmembrane region" description="Helical" evidence="13">
    <location>
        <begin position="450"/>
        <end position="471"/>
    </location>
</feature>
<reference evidence="16" key="1">
    <citation type="journal article" date="2016" name="Genome Announc.">
        <title>Genome sequences of three species of Hanseniaspora isolated from spontaneous wine fermentations.</title>
        <authorList>
            <person name="Sternes P.R."/>
            <person name="Lee D."/>
            <person name="Kutyna D.R."/>
            <person name="Borneman A.R."/>
        </authorList>
    </citation>
    <scope>NUCLEOTIDE SEQUENCE [LARGE SCALE GENOMIC DNA]</scope>
    <source>
        <strain evidence="16">AWRI3579</strain>
    </source>
</reference>
<evidence type="ECO:0000313" key="16">
    <source>
        <dbReference type="Proteomes" id="UP000095728"/>
    </source>
</evidence>
<dbReference type="FunCoup" id="A0A1E5RF06">
    <property type="interactions" value="29"/>
</dbReference>
<dbReference type="SUPFAM" id="SSF48208">
    <property type="entry name" value="Six-hairpin glycosidases"/>
    <property type="match status" value="1"/>
</dbReference>
<accession>A0A1E5RF06</accession>
<dbReference type="Gene3D" id="1.50.10.20">
    <property type="match status" value="1"/>
</dbReference>
<dbReference type="GO" id="GO:0016052">
    <property type="term" value="P:carbohydrate catabolic process"/>
    <property type="evidence" value="ECO:0007669"/>
    <property type="project" value="InterPro"/>
</dbReference>
<comment type="caution">
    <text evidence="15">The sequence shown here is derived from an EMBL/GenBank/DDBJ whole genome shotgun (WGS) entry which is preliminary data.</text>
</comment>
<keyword evidence="16" id="KW-1185">Reference proteome</keyword>
<dbReference type="InParanoid" id="A0A1E5RF06"/>
<evidence type="ECO:0000256" key="7">
    <source>
        <dbReference type="ARBA" id="ARBA00023136"/>
    </source>
</evidence>
<dbReference type="InterPro" id="IPR014480">
    <property type="entry name" value="Mannan-1_6-alpha_mannosidase"/>
</dbReference>
<keyword evidence="9 12" id="KW-0326">Glycosidase</keyword>
<evidence type="ECO:0000256" key="8">
    <source>
        <dbReference type="ARBA" id="ARBA00023180"/>
    </source>
</evidence>
<evidence type="ECO:0000256" key="14">
    <source>
        <dbReference type="SAM" id="SignalP"/>
    </source>
</evidence>
<keyword evidence="5 14" id="KW-0732">Signal</keyword>
<keyword evidence="13" id="KW-1133">Transmembrane helix</keyword>
<feature type="chain" id="PRO_5009184742" description="Mannan endo-1,6-alpha-mannosidase" evidence="14">
    <location>
        <begin position="28"/>
        <end position="472"/>
    </location>
</feature>
<dbReference type="STRING" id="56408.A0A1E5RF06"/>
<dbReference type="GO" id="GO:0008496">
    <property type="term" value="F:mannan endo-1,6-alpha-mannosidase activity"/>
    <property type="evidence" value="ECO:0007669"/>
    <property type="project" value="UniProtKB-UniRule"/>
</dbReference>
<evidence type="ECO:0000313" key="15">
    <source>
        <dbReference type="EMBL" id="OEJ85481.1"/>
    </source>
</evidence>
<dbReference type="Proteomes" id="UP000095728">
    <property type="component" value="Unassembled WGS sequence"/>
</dbReference>
<comment type="subcellular location">
    <subcellularLocation>
        <location evidence="2">Endomembrane system</location>
    </subcellularLocation>
</comment>
<evidence type="ECO:0000256" key="5">
    <source>
        <dbReference type="ARBA" id="ARBA00022729"/>
    </source>
</evidence>
<comment type="catalytic activity">
    <reaction evidence="1 12">
        <text>Random hydrolysis of (1-&gt;6)-alpha-D-mannosidic linkages in unbranched (1-&gt;6)-mannans.</text>
        <dbReference type="EC" id="3.2.1.101"/>
    </reaction>
</comment>
<dbReference type="AlphaFoldDB" id="A0A1E5RF06"/>
<keyword evidence="7 13" id="KW-0472">Membrane</keyword>
<keyword evidence="13" id="KW-0812">Transmembrane</keyword>
<gene>
    <name evidence="15" type="ORF">AWRI3579_g2091</name>
</gene>
<dbReference type="Pfam" id="PF03663">
    <property type="entry name" value="Glyco_hydro_76"/>
    <property type="match status" value="1"/>
</dbReference>
<dbReference type="EMBL" id="LPNM01000007">
    <property type="protein sequence ID" value="OEJ85481.1"/>
    <property type="molecule type" value="Genomic_DNA"/>
</dbReference>
<dbReference type="OrthoDB" id="4187847at2759"/>
<evidence type="ECO:0000256" key="6">
    <source>
        <dbReference type="ARBA" id="ARBA00022801"/>
    </source>
</evidence>
<dbReference type="InterPro" id="IPR008928">
    <property type="entry name" value="6-hairpin_glycosidase_sf"/>
</dbReference>
<dbReference type="GO" id="GO:0012505">
    <property type="term" value="C:endomembrane system"/>
    <property type="evidence" value="ECO:0007669"/>
    <property type="project" value="UniProtKB-SubCell"/>
</dbReference>
<keyword evidence="6 12" id="KW-0378">Hydrolase</keyword>
<dbReference type="EC" id="3.2.1.101" evidence="4 12"/>
<evidence type="ECO:0000256" key="9">
    <source>
        <dbReference type="ARBA" id="ARBA00023295"/>
    </source>
</evidence>
<proteinExistence type="inferred from homology"/>